<feature type="compositionally biased region" description="Basic and acidic residues" evidence="1">
    <location>
        <begin position="237"/>
        <end position="246"/>
    </location>
</feature>
<feature type="region of interest" description="Disordered" evidence="1">
    <location>
        <begin position="79"/>
        <end position="105"/>
    </location>
</feature>
<feature type="compositionally biased region" description="Basic and acidic residues" evidence="1">
    <location>
        <begin position="206"/>
        <end position="216"/>
    </location>
</feature>
<name>A0A8S3Z091_9EUPU</name>
<feature type="compositionally biased region" description="Basic and acidic residues" evidence="1">
    <location>
        <begin position="93"/>
        <end position="102"/>
    </location>
</feature>
<evidence type="ECO:0000313" key="3">
    <source>
        <dbReference type="Proteomes" id="UP000678393"/>
    </source>
</evidence>
<organism evidence="2 3">
    <name type="scientific">Candidula unifasciata</name>
    <dbReference type="NCBI Taxonomy" id="100452"/>
    <lineage>
        <taxon>Eukaryota</taxon>
        <taxon>Metazoa</taxon>
        <taxon>Spiralia</taxon>
        <taxon>Lophotrochozoa</taxon>
        <taxon>Mollusca</taxon>
        <taxon>Gastropoda</taxon>
        <taxon>Heterobranchia</taxon>
        <taxon>Euthyneura</taxon>
        <taxon>Panpulmonata</taxon>
        <taxon>Eupulmonata</taxon>
        <taxon>Stylommatophora</taxon>
        <taxon>Helicina</taxon>
        <taxon>Helicoidea</taxon>
        <taxon>Geomitridae</taxon>
        <taxon>Candidula</taxon>
    </lineage>
</organism>
<evidence type="ECO:0000313" key="2">
    <source>
        <dbReference type="EMBL" id="CAG5121355.1"/>
    </source>
</evidence>
<dbReference type="EMBL" id="CAJHNH020001068">
    <property type="protein sequence ID" value="CAG5121355.1"/>
    <property type="molecule type" value="Genomic_DNA"/>
</dbReference>
<reference evidence="2" key="1">
    <citation type="submission" date="2021-04" db="EMBL/GenBank/DDBJ databases">
        <authorList>
            <consortium name="Molecular Ecology Group"/>
        </authorList>
    </citation>
    <scope>NUCLEOTIDE SEQUENCE</scope>
</reference>
<feature type="region of interest" description="Disordered" evidence="1">
    <location>
        <begin position="166"/>
        <end position="255"/>
    </location>
</feature>
<feature type="compositionally biased region" description="Low complexity" evidence="1">
    <location>
        <begin position="176"/>
        <end position="194"/>
    </location>
</feature>
<evidence type="ECO:0000256" key="1">
    <source>
        <dbReference type="SAM" id="MobiDB-lite"/>
    </source>
</evidence>
<dbReference type="AlphaFoldDB" id="A0A8S3Z091"/>
<accession>A0A8S3Z091</accession>
<proteinExistence type="predicted"/>
<feature type="non-terminal residue" evidence="2">
    <location>
        <position position="1"/>
    </location>
</feature>
<feature type="compositionally biased region" description="Low complexity" evidence="1">
    <location>
        <begin position="79"/>
        <end position="90"/>
    </location>
</feature>
<protein>
    <submittedName>
        <fullName evidence="2">Uncharacterized protein</fullName>
    </submittedName>
</protein>
<sequence length="255" mass="27655">IGGSQESVHPDPEAGPVTAVAQEAEVSSSVEDTQTEEIKVLLVPHNCLHFTAGRDKVVSDYEEASSSLLGAVGGTVRKSSSVSSLNSKGSRYSRAEKSDKAEGVSSEMKALIGKAQGKGGHWQSRSECHEDYEEDDADEIVFRNAKSLMNVIETVRKDQNINVIDNQDEDIERGSADSSSFQSLSQSNSISSEQLKSRASASYEESEPRRRNDKQFSQDMESMTSLIGTDSISTVDIMKEESHTETVDAVVEPTA</sequence>
<feature type="region of interest" description="Disordered" evidence="1">
    <location>
        <begin position="1"/>
        <end position="34"/>
    </location>
</feature>
<keyword evidence="3" id="KW-1185">Reference proteome</keyword>
<gene>
    <name evidence="2" type="ORF">CUNI_LOCUS6913</name>
</gene>
<dbReference type="Proteomes" id="UP000678393">
    <property type="component" value="Unassembled WGS sequence"/>
</dbReference>
<feature type="compositionally biased region" description="Polar residues" evidence="1">
    <location>
        <begin position="217"/>
        <end position="234"/>
    </location>
</feature>
<comment type="caution">
    <text evidence="2">The sequence shown here is derived from an EMBL/GenBank/DDBJ whole genome shotgun (WGS) entry which is preliminary data.</text>
</comment>